<accession>A0AAV5WGV0</accession>
<evidence type="ECO:0000313" key="2">
    <source>
        <dbReference type="Proteomes" id="UP001432322"/>
    </source>
</evidence>
<organism evidence="1 2">
    <name type="scientific">Pristionchus fissidentatus</name>
    <dbReference type="NCBI Taxonomy" id="1538716"/>
    <lineage>
        <taxon>Eukaryota</taxon>
        <taxon>Metazoa</taxon>
        <taxon>Ecdysozoa</taxon>
        <taxon>Nematoda</taxon>
        <taxon>Chromadorea</taxon>
        <taxon>Rhabditida</taxon>
        <taxon>Rhabditina</taxon>
        <taxon>Diplogasteromorpha</taxon>
        <taxon>Diplogasteroidea</taxon>
        <taxon>Neodiplogasteridae</taxon>
        <taxon>Pristionchus</taxon>
    </lineage>
</organism>
<proteinExistence type="predicted"/>
<reference evidence="1" key="1">
    <citation type="submission" date="2023-10" db="EMBL/GenBank/DDBJ databases">
        <title>Genome assembly of Pristionchus species.</title>
        <authorList>
            <person name="Yoshida K."/>
            <person name="Sommer R.J."/>
        </authorList>
    </citation>
    <scope>NUCLEOTIDE SEQUENCE</scope>
    <source>
        <strain evidence="1">RS5133</strain>
    </source>
</reference>
<protein>
    <submittedName>
        <fullName evidence="1">Uncharacterized protein</fullName>
    </submittedName>
</protein>
<feature type="non-terminal residue" evidence="1">
    <location>
        <position position="86"/>
    </location>
</feature>
<comment type="caution">
    <text evidence="1">The sequence shown here is derived from an EMBL/GenBank/DDBJ whole genome shotgun (WGS) entry which is preliminary data.</text>
</comment>
<gene>
    <name evidence="1" type="ORF">PFISCL1PPCAC_20860</name>
</gene>
<sequence>MREIASISAGRAASMNILEVDSVKLSGNLGGKTQEDAKDKLLKEAIEKMWSTESCLVAARDEIHYLKQRNKELAESKNKGAVDEVI</sequence>
<dbReference type="AlphaFoldDB" id="A0AAV5WGV0"/>
<name>A0AAV5WGV0_9BILA</name>
<dbReference type="EMBL" id="BTSY01000005">
    <property type="protein sequence ID" value="GMT29563.1"/>
    <property type="molecule type" value="Genomic_DNA"/>
</dbReference>
<dbReference type="Proteomes" id="UP001432322">
    <property type="component" value="Unassembled WGS sequence"/>
</dbReference>
<keyword evidence="2" id="KW-1185">Reference proteome</keyword>
<evidence type="ECO:0000313" key="1">
    <source>
        <dbReference type="EMBL" id="GMT29563.1"/>
    </source>
</evidence>